<organism evidence="1 2">
    <name type="scientific">Caerostris darwini</name>
    <dbReference type="NCBI Taxonomy" id="1538125"/>
    <lineage>
        <taxon>Eukaryota</taxon>
        <taxon>Metazoa</taxon>
        <taxon>Ecdysozoa</taxon>
        <taxon>Arthropoda</taxon>
        <taxon>Chelicerata</taxon>
        <taxon>Arachnida</taxon>
        <taxon>Araneae</taxon>
        <taxon>Araneomorphae</taxon>
        <taxon>Entelegynae</taxon>
        <taxon>Araneoidea</taxon>
        <taxon>Araneidae</taxon>
        <taxon>Caerostris</taxon>
    </lineage>
</organism>
<protein>
    <submittedName>
        <fullName evidence="1">Uncharacterized protein</fullName>
    </submittedName>
</protein>
<comment type="caution">
    <text evidence="1">The sequence shown here is derived from an EMBL/GenBank/DDBJ whole genome shotgun (WGS) entry which is preliminary data.</text>
</comment>
<sequence>MKYLGVAFSLKRSHTVGFKEKLEMWIEKIEEFRGFKPDQRVPRLLHILKQTSVSGVAPAELDRLLRRNVKEWYMLPPSWDGGSVKSTTVGKTMVEPVVPT</sequence>
<evidence type="ECO:0000313" key="1">
    <source>
        <dbReference type="EMBL" id="GIY32470.1"/>
    </source>
</evidence>
<dbReference type="Proteomes" id="UP001054837">
    <property type="component" value="Unassembled WGS sequence"/>
</dbReference>
<reference evidence="1 2" key="1">
    <citation type="submission" date="2021-06" db="EMBL/GenBank/DDBJ databases">
        <title>Caerostris darwini draft genome.</title>
        <authorList>
            <person name="Kono N."/>
            <person name="Arakawa K."/>
        </authorList>
    </citation>
    <scope>NUCLEOTIDE SEQUENCE [LARGE SCALE GENOMIC DNA]</scope>
</reference>
<gene>
    <name evidence="1" type="ORF">CDAR_533211</name>
</gene>
<accession>A0AAV4SFF5</accession>
<dbReference type="AlphaFoldDB" id="A0AAV4SFF5"/>
<name>A0AAV4SFF5_9ARAC</name>
<evidence type="ECO:0000313" key="2">
    <source>
        <dbReference type="Proteomes" id="UP001054837"/>
    </source>
</evidence>
<dbReference type="EMBL" id="BPLQ01007805">
    <property type="protein sequence ID" value="GIY32470.1"/>
    <property type="molecule type" value="Genomic_DNA"/>
</dbReference>
<proteinExistence type="predicted"/>
<keyword evidence="2" id="KW-1185">Reference proteome</keyword>